<dbReference type="GO" id="GO:0019346">
    <property type="term" value="P:transsulfuration"/>
    <property type="evidence" value="ECO:0007669"/>
    <property type="project" value="InterPro"/>
</dbReference>
<accession>L8X4E1</accession>
<keyword evidence="6" id="KW-0028">Amino-acid biosynthesis</keyword>
<dbReference type="CDD" id="cd00614">
    <property type="entry name" value="CGS_like"/>
    <property type="match status" value="1"/>
</dbReference>
<dbReference type="SUPFAM" id="SSF53383">
    <property type="entry name" value="PLP-dependent transferases"/>
    <property type="match status" value="1"/>
</dbReference>
<dbReference type="PANTHER" id="PTHR11808">
    <property type="entry name" value="TRANS-SULFURATION ENZYME FAMILY MEMBER"/>
    <property type="match status" value="1"/>
</dbReference>
<dbReference type="InterPro" id="IPR000277">
    <property type="entry name" value="Cys/Met-Metab_PyrdxlP-dep_enz"/>
</dbReference>
<dbReference type="EMBL" id="AFRT01000147">
    <property type="protein sequence ID" value="ELU45171.1"/>
    <property type="molecule type" value="Genomic_DNA"/>
</dbReference>
<dbReference type="GO" id="GO:0005737">
    <property type="term" value="C:cytoplasm"/>
    <property type="evidence" value="ECO:0007669"/>
    <property type="project" value="TreeGrafter"/>
</dbReference>
<evidence type="ECO:0000256" key="2">
    <source>
        <dbReference type="ARBA" id="ARBA00005038"/>
    </source>
</evidence>
<organism evidence="10 11">
    <name type="scientific">Thanatephorus cucumeris (strain AG1-IA)</name>
    <name type="common">Rice sheath blight fungus</name>
    <name type="synonym">Rhizoctonia solani</name>
    <dbReference type="NCBI Taxonomy" id="983506"/>
    <lineage>
        <taxon>Eukaryota</taxon>
        <taxon>Fungi</taxon>
        <taxon>Dikarya</taxon>
        <taxon>Basidiomycota</taxon>
        <taxon>Agaricomycotina</taxon>
        <taxon>Agaricomycetes</taxon>
        <taxon>Cantharellales</taxon>
        <taxon>Ceratobasidiaceae</taxon>
        <taxon>Rhizoctonia</taxon>
        <taxon>Rhizoctonia solani AG-1</taxon>
    </lineage>
</organism>
<protein>
    <recommendedName>
        <fullName evidence="4">cystathionine gamma-lyase</fullName>
        <ecNumber evidence="4">4.4.1.1</ecNumber>
    </recommendedName>
    <alternativeName>
        <fullName evidence="7">Gamma-cystathionase</fullName>
    </alternativeName>
</protein>
<dbReference type="AlphaFoldDB" id="L8X4E1"/>
<feature type="chain" id="PRO_5012836303" description="cystathionine gamma-lyase" evidence="9">
    <location>
        <begin position="16"/>
        <end position="637"/>
    </location>
</feature>
<dbReference type="FunFam" id="3.40.640.10:FF:000046">
    <property type="entry name" value="Cystathionine gamma-lyase"/>
    <property type="match status" value="1"/>
</dbReference>
<dbReference type="STRING" id="983506.L8X4E1"/>
<dbReference type="Gene3D" id="3.90.1150.10">
    <property type="entry name" value="Aspartate Aminotransferase, domain 1"/>
    <property type="match status" value="1"/>
</dbReference>
<evidence type="ECO:0000256" key="5">
    <source>
        <dbReference type="ARBA" id="ARBA00022898"/>
    </source>
</evidence>
<evidence type="ECO:0000256" key="8">
    <source>
        <dbReference type="SAM" id="MobiDB-lite"/>
    </source>
</evidence>
<evidence type="ECO:0000313" key="11">
    <source>
        <dbReference type="Proteomes" id="UP000011668"/>
    </source>
</evidence>
<comment type="cofactor">
    <cofactor evidence="1">
        <name>pyridoxal 5'-phosphate</name>
        <dbReference type="ChEBI" id="CHEBI:597326"/>
    </cofactor>
</comment>
<evidence type="ECO:0000256" key="7">
    <source>
        <dbReference type="ARBA" id="ARBA00029853"/>
    </source>
</evidence>
<evidence type="ECO:0000313" key="10">
    <source>
        <dbReference type="EMBL" id="ELU45171.1"/>
    </source>
</evidence>
<gene>
    <name evidence="10" type="ORF">AG1IA_00805</name>
</gene>
<dbReference type="GO" id="GO:0030170">
    <property type="term" value="F:pyridoxal phosphate binding"/>
    <property type="evidence" value="ECO:0007669"/>
    <property type="project" value="InterPro"/>
</dbReference>
<feature type="region of interest" description="Disordered" evidence="8">
    <location>
        <begin position="596"/>
        <end position="637"/>
    </location>
</feature>
<dbReference type="PANTHER" id="PTHR11808:SF15">
    <property type="entry name" value="CYSTATHIONINE GAMMA-LYASE"/>
    <property type="match status" value="1"/>
</dbReference>
<comment type="pathway">
    <text evidence="2">Amino-acid biosynthesis; L-cysteine biosynthesis; L-cysteine from L-homocysteine and L-serine: step 2/2.</text>
</comment>
<dbReference type="EC" id="4.4.1.1" evidence="4"/>
<evidence type="ECO:0000256" key="9">
    <source>
        <dbReference type="SAM" id="SignalP"/>
    </source>
</evidence>
<dbReference type="GO" id="GO:0019343">
    <property type="term" value="P:cysteine biosynthetic process via cystathionine"/>
    <property type="evidence" value="ECO:0007669"/>
    <property type="project" value="TreeGrafter"/>
</dbReference>
<dbReference type="InterPro" id="IPR015424">
    <property type="entry name" value="PyrdxlP-dep_Trfase"/>
</dbReference>
<keyword evidence="10" id="KW-0456">Lyase</keyword>
<keyword evidence="11" id="KW-1185">Reference proteome</keyword>
<keyword evidence="5" id="KW-0663">Pyridoxal phosphate</keyword>
<dbReference type="OrthoDB" id="3512640at2759"/>
<dbReference type="HOGENOM" id="CLU_018986_2_3_1"/>
<comment type="caution">
    <text evidence="10">The sequence shown here is derived from an EMBL/GenBank/DDBJ whole genome shotgun (WGS) entry which is preliminary data.</text>
</comment>
<name>L8X4E1_THACA</name>
<dbReference type="InterPro" id="IPR015422">
    <property type="entry name" value="PyrdxlP-dep_Trfase_small"/>
</dbReference>
<keyword evidence="9" id="KW-0732">Signal</keyword>
<reference evidence="10 11" key="1">
    <citation type="journal article" date="2013" name="Nat. Commun.">
        <title>The evolution and pathogenic mechanisms of the rice sheath blight pathogen.</title>
        <authorList>
            <person name="Zheng A."/>
            <person name="Lin R."/>
            <person name="Xu L."/>
            <person name="Qin P."/>
            <person name="Tang C."/>
            <person name="Ai P."/>
            <person name="Zhang D."/>
            <person name="Liu Y."/>
            <person name="Sun Z."/>
            <person name="Feng H."/>
            <person name="Wang Y."/>
            <person name="Chen Y."/>
            <person name="Liang X."/>
            <person name="Fu R."/>
            <person name="Li Q."/>
            <person name="Zhang J."/>
            <person name="Yu X."/>
            <person name="Xie Z."/>
            <person name="Ding L."/>
            <person name="Guan P."/>
            <person name="Tang J."/>
            <person name="Liang Y."/>
            <person name="Wang S."/>
            <person name="Deng Q."/>
            <person name="Li S."/>
            <person name="Zhu J."/>
            <person name="Wang L."/>
            <person name="Liu H."/>
            <person name="Li P."/>
        </authorList>
    </citation>
    <scope>NUCLEOTIDE SEQUENCE [LARGE SCALE GENOMIC DNA]</scope>
    <source>
        <strain evidence="11">AG-1 IA</strain>
    </source>
</reference>
<dbReference type="InterPro" id="IPR015421">
    <property type="entry name" value="PyrdxlP-dep_Trfase_major"/>
</dbReference>
<feature type="signal peptide" evidence="9">
    <location>
        <begin position="1"/>
        <end position="15"/>
    </location>
</feature>
<dbReference type="Proteomes" id="UP000011668">
    <property type="component" value="Unassembled WGS sequence"/>
</dbReference>
<dbReference type="OMA" id="HASTRYW"/>
<sequence>MKALLAVLITSRVFASIRFIDVKPSYTSDDHFRSPLKNVGCHTLTIMCSDDTPSKTSNRSVLVTSDHLGMLRPVSSGYSSLYGMSLPCGQLPYCESKFWWAKHASTRYWESRYMSICRAGITRPLNGSATTLTTLIGCTAVLLLPCITPRPLNIPPEMSHTTAGFGTRAIHVGSEANAETGTALVNTRCANSRQCQPSRFLLYQQGYEYSRSGNPNRDQLERLLASIEAGGGDAVAFASGSATTATVLQALGPNAHVVSVNDVYGGTFRYMTRVAKENQGLETTFVDLENSSDEQITASFRDNTKLIWIESPTNPTLRLIDIRRIVRLAHAHPSNPLVLVDNTFLSPFYSSPLLLGADAVVHSLTKYINGHSDVVMGALIVPSASTHPRAAAFAERTRFLQNATGAVPSPHDCWLAHRGAKTLHLRMQAHGRNALKVAAYLQAIAGPESAVESVTYPGLATHPRHELAVRQLSPHAKKFIDTLSSKETATGVPFGGMISFRIRGGLDTAESFLVNSQYFTLAESLGGVESLGEVPAIMTHGSIPEAERAALGISSNLIRLSVGVEDADDLIADIHQALKAAVPGLAVPEPLAIKTPEASRSVNDTPEGSVPATPADALPAQPLSKPLKLEEMSQISY</sequence>
<evidence type="ECO:0000256" key="3">
    <source>
        <dbReference type="ARBA" id="ARBA00009077"/>
    </source>
</evidence>
<keyword evidence="6" id="KW-0198">Cysteine biosynthesis</keyword>
<evidence type="ECO:0000256" key="4">
    <source>
        <dbReference type="ARBA" id="ARBA00012085"/>
    </source>
</evidence>
<comment type="similarity">
    <text evidence="3">Belongs to the trans-sulfuration enzymes family.</text>
</comment>
<evidence type="ECO:0000256" key="1">
    <source>
        <dbReference type="ARBA" id="ARBA00001933"/>
    </source>
</evidence>
<evidence type="ECO:0000256" key="6">
    <source>
        <dbReference type="ARBA" id="ARBA00023192"/>
    </source>
</evidence>
<dbReference type="Gene3D" id="3.40.640.10">
    <property type="entry name" value="Type I PLP-dependent aspartate aminotransferase-like (Major domain)"/>
    <property type="match status" value="1"/>
</dbReference>
<proteinExistence type="inferred from homology"/>
<dbReference type="Pfam" id="PF01053">
    <property type="entry name" value="Cys_Met_Meta_PP"/>
    <property type="match status" value="1"/>
</dbReference>
<dbReference type="GO" id="GO:0004123">
    <property type="term" value="F:cystathionine gamma-lyase activity"/>
    <property type="evidence" value="ECO:0007669"/>
    <property type="project" value="TreeGrafter"/>
</dbReference>